<proteinExistence type="predicted"/>
<feature type="compositionally biased region" description="Polar residues" evidence="3">
    <location>
        <begin position="980"/>
        <end position="993"/>
    </location>
</feature>
<feature type="region of interest" description="Disordered" evidence="3">
    <location>
        <begin position="874"/>
        <end position="895"/>
    </location>
</feature>
<evidence type="ECO:0000313" key="4">
    <source>
        <dbReference type="EMBL" id="KKY21517.1"/>
    </source>
</evidence>
<dbReference type="GO" id="GO:0003700">
    <property type="term" value="F:DNA-binding transcription factor activity"/>
    <property type="evidence" value="ECO:0007669"/>
    <property type="project" value="TreeGrafter"/>
</dbReference>
<keyword evidence="2" id="KW-0539">Nucleus</keyword>
<feature type="compositionally biased region" description="Low complexity" evidence="3">
    <location>
        <begin position="969"/>
        <end position="979"/>
    </location>
</feature>
<evidence type="ECO:0000313" key="5">
    <source>
        <dbReference type="Proteomes" id="UP000053317"/>
    </source>
</evidence>
<dbReference type="GO" id="GO:0005634">
    <property type="term" value="C:nucleus"/>
    <property type="evidence" value="ECO:0007669"/>
    <property type="project" value="UniProtKB-SubCell"/>
</dbReference>
<dbReference type="InterPro" id="IPR021858">
    <property type="entry name" value="Fun_TF"/>
</dbReference>
<keyword evidence="5" id="KW-1185">Reference proteome</keyword>
<feature type="region of interest" description="Disordered" evidence="3">
    <location>
        <begin position="607"/>
        <end position="648"/>
    </location>
</feature>
<feature type="compositionally biased region" description="Pro residues" evidence="3">
    <location>
        <begin position="563"/>
        <end position="579"/>
    </location>
</feature>
<dbReference type="OrthoDB" id="5391043at2759"/>
<reference evidence="4 5" key="1">
    <citation type="submission" date="2015-05" db="EMBL/GenBank/DDBJ databases">
        <title>Distinctive expansion of gene families associated with plant cell wall degradation and secondary metabolism in the genomes of grapevine trunk pathogens.</title>
        <authorList>
            <person name="Lawrence D.P."/>
            <person name="Travadon R."/>
            <person name="Rolshausen P.E."/>
            <person name="Baumgartner K."/>
        </authorList>
    </citation>
    <scope>NUCLEOTIDE SEQUENCE [LARGE SCALE GENOMIC DNA]</scope>
    <source>
        <strain evidence="4">UCRPC4</strain>
    </source>
</reference>
<protein>
    <submittedName>
        <fullName evidence="4">Putative c6 finger domain</fullName>
    </submittedName>
</protein>
<dbReference type="Pfam" id="PF11951">
    <property type="entry name" value="Fungal_trans_2"/>
    <property type="match status" value="1"/>
</dbReference>
<feature type="compositionally biased region" description="Pro residues" evidence="3">
    <location>
        <begin position="512"/>
        <end position="525"/>
    </location>
</feature>
<evidence type="ECO:0000256" key="1">
    <source>
        <dbReference type="ARBA" id="ARBA00004123"/>
    </source>
</evidence>
<organism evidence="4 5">
    <name type="scientific">Phaeomoniella chlamydospora</name>
    <name type="common">Phaeoacremonium chlamydosporum</name>
    <dbReference type="NCBI Taxonomy" id="158046"/>
    <lineage>
        <taxon>Eukaryota</taxon>
        <taxon>Fungi</taxon>
        <taxon>Dikarya</taxon>
        <taxon>Ascomycota</taxon>
        <taxon>Pezizomycotina</taxon>
        <taxon>Eurotiomycetes</taxon>
        <taxon>Chaetothyriomycetidae</taxon>
        <taxon>Phaeomoniellales</taxon>
        <taxon>Phaeomoniellaceae</taxon>
        <taxon>Phaeomoniella</taxon>
    </lineage>
</organism>
<dbReference type="GO" id="GO:0000976">
    <property type="term" value="F:transcription cis-regulatory region binding"/>
    <property type="evidence" value="ECO:0007669"/>
    <property type="project" value="TreeGrafter"/>
</dbReference>
<feature type="compositionally biased region" description="Polar residues" evidence="3">
    <location>
        <begin position="1"/>
        <end position="84"/>
    </location>
</feature>
<dbReference type="EMBL" id="LCWF01000084">
    <property type="protein sequence ID" value="KKY21517.1"/>
    <property type="molecule type" value="Genomic_DNA"/>
</dbReference>
<reference evidence="4 5" key="2">
    <citation type="submission" date="2015-05" db="EMBL/GenBank/DDBJ databases">
        <authorList>
            <person name="Morales-Cruz A."/>
            <person name="Amrine K.C."/>
            <person name="Cantu D."/>
        </authorList>
    </citation>
    <scope>NUCLEOTIDE SEQUENCE [LARGE SCALE GENOMIC DNA]</scope>
    <source>
        <strain evidence="4">UCRPC4</strain>
    </source>
</reference>
<accession>A0A0G2EF59</accession>
<feature type="compositionally biased region" description="Low complexity" evidence="3">
    <location>
        <begin position="526"/>
        <end position="547"/>
    </location>
</feature>
<feature type="compositionally biased region" description="Low complexity" evidence="3">
    <location>
        <begin position="945"/>
        <end position="959"/>
    </location>
</feature>
<dbReference type="GO" id="GO:0045944">
    <property type="term" value="P:positive regulation of transcription by RNA polymerase II"/>
    <property type="evidence" value="ECO:0007669"/>
    <property type="project" value="TreeGrafter"/>
</dbReference>
<feature type="region of interest" description="Disordered" evidence="3">
    <location>
        <begin position="1"/>
        <end position="87"/>
    </location>
</feature>
<feature type="compositionally biased region" description="Pro residues" evidence="3">
    <location>
        <begin position="877"/>
        <end position="887"/>
    </location>
</feature>
<sequence length="1061" mass="117013">MIYQTLQPTNISDPQTGYNYHYSSTEHVPSSHYVSEAQQSLQPSNSGTSGSLDSTTQPHIQPPSHTDSSSPEDWQAVTPPSATAENGRAGLLGATSARVEQYPTAQKQIPEANQPELKVWEDEDDPNDPWDVMDEDIDEELSKTVAAPTVPMEDLQLLRRVHAPDNVLQNRSYTTFLNSPNILARYRPSYISSPLNDEKTARIFAHFISATGQSISIYERNFTNTSGLFLGQTLAPSQQSLWTYTLPMLALENPPLMHAILALSALHISKLQETSIGPSTKHFHYALRRVAKLIGLPQRRNEIATLAANLVLGFYEVMCAEHSKWTIHLQGASILIRENDFASMARTIRSMRDHAKAVIGTMSPPPDMQWRDIWKETGYPENLLDPRDWEIDDKFVSDLCGFHVRYYEPSEPHGFPDKIMTEKDIDEYKLRSDLFWWYCKQDLFQSMVSGNQLLMPYEFWTTNPPRSQFGRQDVPYGTFDHLILLMARLADWGAKDRKRKLKVMEANGGQWRPPPGFFPARPPAQGPASGAGPPAGAYGPSAGIGAPERGRELPQGVVGSPGMGPPPGTSAPSRPPMPPFHGMMPPQPARMESAYATVSNNLHDPYRAAAGVEQTQTSRLRYRRSSDYEQNQSQTEATQTQQNAPKSDLDNMTEQALQEHASIARAFELFASSLPQTFSPLTPAQSPPIDTPFGPALQYRTHIIACIHIHYNTGLLLLNRFHPHMPPAAMMATGVSAWKTTEIANTIGRICGSLYDGLSSTTSRMATPVGPHFMASTQPMPAEILHTTHRTRDDMSPALGAALMESTFPLFFAAVQYIDPQQRSWTITRLRDIARCTGWQTSAAVAAGCEAAWSKMGMGKAGPPHGPPLSSMGIQMPGPPHGPPPGAPSAYPTYIPMNAPKAQAKDLRVQTMHNESHPHRHGIQQQSQTYTSFTHLRPLGPMWESTDSSTSSQPPTSSSVLHQQPPSSPALAPAEFSFSIPPTTQATPYSSSDPILPSNYDSNERILPIDEETPESVSHDRRFIGSNPAVRVHWALGILGLEKDMKALAVRDSTAENSGGQ</sequence>
<evidence type="ECO:0000256" key="2">
    <source>
        <dbReference type="ARBA" id="ARBA00023242"/>
    </source>
</evidence>
<feature type="region of interest" description="Disordered" evidence="3">
    <location>
        <begin position="937"/>
        <end position="1002"/>
    </location>
</feature>
<feature type="compositionally biased region" description="Polar residues" evidence="3">
    <location>
        <begin position="628"/>
        <end position="648"/>
    </location>
</feature>
<dbReference type="PANTHER" id="PTHR37534:SF23">
    <property type="entry name" value="ZN(II)2CYS6 TRANSCRIPTION FACTOR (EUROFUNG)"/>
    <property type="match status" value="1"/>
</dbReference>
<evidence type="ECO:0000256" key="3">
    <source>
        <dbReference type="SAM" id="MobiDB-lite"/>
    </source>
</evidence>
<gene>
    <name evidence="4" type="ORF">UCRPC4_g03621</name>
</gene>
<name>A0A0G2EF59_PHACM</name>
<comment type="subcellular location">
    <subcellularLocation>
        <location evidence="1">Nucleus</location>
    </subcellularLocation>
</comment>
<comment type="caution">
    <text evidence="4">The sequence shown here is derived from an EMBL/GenBank/DDBJ whole genome shotgun (WGS) entry which is preliminary data.</text>
</comment>
<dbReference type="PANTHER" id="PTHR37534">
    <property type="entry name" value="TRANSCRIPTIONAL ACTIVATOR PROTEIN UGA3"/>
    <property type="match status" value="1"/>
</dbReference>
<dbReference type="Proteomes" id="UP000053317">
    <property type="component" value="Unassembled WGS sequence"/>
</dbReference>
<dbReference type="AlphaFoldDB" id="A0A0G2EF59"/>
<feature type="region of interest" description="Disordered" evidence="3">
    <location>
        <begin position="507"/>
        <end position="582"/>
    </location>
</feature>